<feature type="domain" description="Thiolase-like protein type 1 additional C-terminal" evidence="12">
    <location>
        <begin position="429"/>
        <end position="508"/>
    </location>
</feature>
<sequence>MAQKVDPRTPIIIGVGQAAERIDDANFEGLSPIDLAVKAARAAMVDTGIDRSALTAAIDVVACTRQFEDSTPGAPAPLGKSTKYPLSVANRLGANPKRAILEVAGGQSPQRLATEFACEIESGSADVVLLAGAEAISTIRHLSKQDSRPDFSDDPADPNGAFEDRGFGLFGLTTMEQAAHGLTTAPVQYSLLENARRAARAEGRDDYLAAMGALFAPFTKMAAKNQFSASSEEHGADELVTVTERNRMIAEPYPRFLVARDQVNQGAAVLLASVGVAQKLGIDERKWVFLHGQADLRERNLLDRQDLGSAPSAVTAVRHALDIAALDIDEIQFFDFYSCFPIAVSNITDTLGLSPDDRRGLTLTGGLPFFGGAGNNYSMHAIAEAVERVRSRPGSFALVSANGGVMSKTSVGIYSAQPTELKRDDSAGLQQKIDALDSPEHVEHPNGWATVETYTIVYGRGGNKTGIVIGRLKDGGGRFLAQVAPGDEDLMSLLESADNPVGNRIYVSAFGYGNRVTISDEVAAQLFPKQAPALRDKYEFVKVHRGGHLLEVSINRPDVRNCLHPPAHEELESIFDAFFADRDLWVAIITGEGSKAFCAGNDLVHSASGKPMYVPLSGFGGLTGRRDMHKPVIAAVNGFAMGGGFEIALACHLVVADETAKFALSEVKVGLFAGAGGLVRLPRAIPQKVANELILTGRRIGAEEARELGVVNRIAPEGQALAAARELAAEILDGSPTSVRLSLKVMAQAQGIPDTAAAVTAPNDVVDELMTSADAIEGMMAFAMKRPAEWKNL</sequence>
<dbReference type="Gene3D" id="3.40.47.10">
    <property type="match status" value="1"/>
</dbReference>
<evidence type="ECO:0000259" key="12">
    <source>
        <dbReference type="Pfam" id="PF18313"/>
    </source>
</evidence>
<dbReference type="InterPro" id="IPR029045">
    <property type="entry name" value="ClpP/crotonase-like_dom_sf"/>
</dbReference>
<evidence type="ECO:0000313" key="14">
    <source>
        <dbReference type="Proteomes" id="UP000093759"/>
    </source>
</evidence>
<gene>
    <name evidence="13" type="ORF">A5648_03865</name>
</gene>
<evidence type="ECO:0000256" key="9">
    <source>
        <dbReference type="ARBA" id="ARBA00039456"/>
    </source>
</evidence>
<evidence type="ECO:0000256" key="8">
    <source>
        <dbReference type="ARBA" id="ARBA00023717"/>
    </source>
</evidence>
<dbReference type="EC" id="4.2.1.17" evidence="3"/>
<evidence type="ECO:0000256" key="3">
    <source>
        <dbReference type="ARBA" id="ARBA00012076"/>
    </source>
</evidence>
<evidence type="ECO:0000256" key="7">
    <source>
        <dbReference type="ARBA" id="ARBA00023709"/>
    </source>
</evidence>
<organism evidence="13 14">
    <name type="scientific">Mycolicibacter sinensis (strain JDM601)</name>
    <name type="common">Mycobacterium sinense</name>
    <dbReference type="NCBI Taxonomy" id="875328"/>
    <lineage>
        <taxon>Bacteria</taxon>
        <taxon>Bacillati</taxon>
        <taxon>Actinomycetota</taxon>
        <taxon>Actinomycetes</taxon>
        <taxon>Mycobacteriales</taxon>
        <taxon>Mycobacteriaceae</taxon>
        <taxon>Mycolicibacter</taxon>
    </lineage>
</organism>
<dbReference type="PANTHER" id="PTHR11941:SF54">
    <property type="entry name" value="ENOYL-COA HYDRATASE, MITOCHONDRIAL"/>
    <property type="match status" value="1"/>
</dbReference>
<comment type="function">
    <text evidence="1">Could possibly oxidize fatty acids using specific components.</text>
</comment>
<dbReference type="GO" id="GO:0016746">
    <property type="term" value="F:acyltransferase activity"/>
    <property type="evidence" value="ECO:0007669"/>
    <property type="project" value="InterPro"/>
</dbReference>
<comment type="catalytic activity">
    <reaction evidence="8">
        <text>a 4-saturated-(3S)-3-hydroxyacyl-CoA = a (3E)-enoyl-CoA + H2O</text>
        <dbReference type="Rhea" id="RHEA:20724"/>
        <dbReference type="ChEBI" id="CHEBI:15377"/>
        <dbReference type="ChEBI" id="CHEBI:58521"/>
        <dbReference type="ChEBI" id="CHEBI:137480"/>
        <dbReference type="EC" id="4.2.1.17"/>
    </reaction>
</comment>
<dbReference type="InterPro" id="IPR040771">
    <property type="entry name" value="TLP1_add_C"/>
</dbReference>
<dbReference type="RefSeq" id="WP_065024757.1">
    <property type="nucleotide sequence ID" value="NZ_LZMF01000073.1"/>
</dbReference>
<dbReference type="AlphaFoldDB" id="A0A1A3TYI7"/>
<evidence type="ECO:0000256" key="2">
    <source>
        <dbReference type="ARBA" id="ARBA00005254"/>
    </source>
</evidence>
<keyword evidence="5" id="KW-0443">Lipid metabolism</keyword>
<dbReference type="PROSITE" id="PS00166">
    <property type="entry name" value="ENOYL_COA_HYDRATASE"/>
    <property type="match status" value="1"/>
</dbReference>
<dbReference type="Gene3D" id="2.40.50.840">
    <property type="match status" value="1"/>
</dbReference>
<evidence type="ECO:0000256" key="6">
    <source>
        <dbReference type="ARBA" id="ARBA00023239"/>
    </source>
</evidence>
<dbReference type="InterPro" id="IPR014748">
    <property type="entry name" value="Enoyl-CoA_hydra_C"/>
</dbReference>
<dbReference type="CDD" id="cd06558">
    <property type="entry name" value="crotonase-like"/>
    <property type="match status" value="1"/>
</dbReference>
<keyword evidence="13" id="KW-0808">Transferase</keyword>
<dbReference type="Gene3D" id="3.90.226.10">
    <property type="entry name" value="2-enoyl-CoA Hydratase, Chain A, domain 1"/>
    <property type="match status" value="1"/>
</dbReference>
<evidence type="ECO:0000256" key="11">
    <source>
        <dbReference type="RuleBase" id="RU003707"/>
    </source>
</evidence>
<evidence type="ECO:0000313" key="13">
    <source>
        <dbReference type="EMBL" id="OBK87507.1"/>
    </source>
</evidence>
<accession>A0A1A3TYI7</accession>
<evidence type="ECO:0000256" key="4">
    <source>
        <dbReference type="ARBA" id="ARBA00022832"/>
    </source>
</evidence>
<dbReference type="Pfam" id="PF18313">
    <property type="entry name" value="TLP1_add_C"/>
    <property type="match status" value="1"/>
</dbReference>
<evidence type="ECO:0000256" key="10">
    <source>
        <dbReference type="ARBA" id="ARBA00073436"/>
    </source>
</evidence>
<dbReference type="SUPFAM" id="SSF52096">
    <property type="entry name" value="ClpP/crotonase"/>
    <property type="match status" value="1"/>
</dbReference>
<evidence type="ECO:0000256" key="1">
    <source>
        <dbReference type="ARBA" id="ARBA00002994"/>
    </source>
</evidence>
<name>A0A1A3TYI7_MYCSD</name>
<dbReference type="GO" id="GO:0006635">
    <property type="term" value="P:fatty acid beta-oxidation"/>
    <property type="evidence" value="ECO:0007669"/>
    <property type="project" value="TreeGrafter"/>
</dbReference>
<dbReference type="InterPro" id="IPR016039">
    <property type="entry name" value="Thiolase-like"/>
</dbReference>
<comment type="caution">
    <text evidence="13">The sequence shown here is derived from an EMBL/GenBank/DDBJ whole genome shotgun (WGS) entry which is preliminary data.</text>
</comment>
<dbReference type="Proteomes" id="UP000093759">
    <property type="component" value="Unassembled WGS sequence"/>
</dbReference>
<keyword evidence="4" id="KW-0276">Fatty acid metabolism</keyword>
<dbReference type="EMBL" id="LZMF01000073">
    <property type="protein sequence ID" value="OBK87507.1"/>
    <property type="molecule type" value="Genomic_DNA"/>
</dbReference>
<evidence type="ECO:0000256" key="5">
    <source>
        <dbReference type="ARBA" id="ARBA00023098"/>
    </source>
</evidence>
<dbReference type="Gene3D" id="1.10.12.10">
    <property type="entry name" value="Lyase 2-enoyl-coa Hydratase, Chain A, domain 2"/>
    <property type="match status" value="1"/>
</dbReference>
<comment type="catalytic activity">
    <reaction evidence="7">
        <text>a (3S)-3-hydroxyacyl-CoA = a (2E)-enoyl-CoA + H2O</text>
        <dbReference type="Rhea" id="RHEA:16105"/>
        <dbReference type="ChEBI" id="CHEBI:15377"/>
        <dbReference type="ChEBI" id="CHEBI:57318"/>
        <dbReference type="ChEBI" id="CHEBI:58856"/>
        <dbReference type="EC" id="4.2.1.17"/>
    </reaction>
</comment>
<dbReference type="NCBIfam" id="NF006105">
    <property type="entry name" value="PRK08257.1-4"/>
    <property type="match status" value="1"/>
</dbReference>
<dbReference type="FunFam" id="3.90.226.10:FF:000009">
    <property type="entry name" value="Carnitinyl-CoA dehydratase"/>
    <property type="match status" value="1"/>
</dbReference>
<dbReference type="SUPFAM" id="SSF53901">
    <property type="entry name" value="Thiolase-like"/>
    <property type="match status" value="2"/>
</dbReference>
<keyword evidence="6" id="KW-0456">Lyase</keyword>
<dbReference type="InterPro" id="IPR001753">
    <property type="entry name" value="Enoyl-CoA_hydra/iso"/>
</dbReference>
<protein>
    <recommendedName>
        <fullName evidence="9">Probable enoyl-CoA hydratase EchA17</fullName>
        <ecNumber evidence="3">4.2.1.17</ecNumber>
    </recommendedName>
    <alternativeName>
        <fullName evidence="10">Probable enoyl-CoA hydratase echA17</fullName>
    </alternativeName>
</protein>
<dbReference type="Pfam" id="PF00378">
    <property type="entry name" value="ECH_1"/>
    <property type="match status" value="1"/>
</dbReference>
<proteinExistence type="inferred from homology"/>
<comment type="similarity">
    <text evidence="2 11">Belongs to the enoyl-CoA hydratase/isomerase family.</text>
</comment>
<reference evidence="14" key="1">
    <citation type="submission" date="2016-06" db="EMBL/GenBank/DDBJ databases">
        <authorList>
            <person name="Sutton G."/>
            <person name="Brinkac L."/>
            <person name="Sanka R."/>
            <person name="Adams M."/>
            <person name="Lau E."/>
            <person name="Garcia-Basteiro A."/>
            <person name="Lopez-Varela E."/>
            <person name="Palencia S."/>
        </authorList>
    </citation>
    <scope>NUCLEOTIDE SEQUENCE [LARGE SCALE GENOMIC DNA]</scope>
    <source>
        <strain evidence="14">1274684.2</strain>
    </source>
</reference>
<dbReference type="InterPro" id="IPR018376">
    <property type="entry name" value="Enoyl-CoA_hyd/isom_CS"/>
</dbReference>
<dbReference type="GO" id="GO:0004300">
    <property type="term" value="F:enoyl-CoA hydratase activity"/>
    <property type="evidence" value="ECO:0007669"/>
    <property type="project" value="UniProtKB-EC"/>
</dbReference>
<dbReference type="PANTHER" id="PTHR11941">
    <property type="entry name" value="ENOYL-COA HYDRATASE-RELATED"/>
    <property type="match status" value="1"/>
</dbReference>